<gene>
    <name evidence="3" type="ORF">DSL72_005707</name>
</gene>
<feature type="domain" description="Acyltransferase 3" evidence="2">
    <location>
        <begin position="86"/>
        <end position="475"/>
    </location>
</feature>
<dbReference type="GO" id="GO:0016747">
    <property type="term" value="F:acyltransferase activity, transferring groups other than amino-acyl groups"/>
    <property type="evidence" value="ECO:0007669"/>
    <property type="project" value="InterPro"/>
</dbReference>
<evidence type="ECO:0000256" key="1">
    <source>
        <dbReference type="SAM" id="Phobius"/>
    </source>
</evidence>
<feature type="transmembrane region" description="Helical" evidence="1">
    <location>
        <begin position="461"/>
        <end position="482"/>
    </location>
</feature>
<dbReference type="EMBL" id="CP063408">
    <property type="protein sequence ID" value="QSZ34119.1"/>
    <property type="molecule type" value="Genomic_DNA"/>
</dbReference>
<dbReference type="InterPro" id="IPR002656">
    <property type="entry name" value="Acyl_transf_3_dom"/>
</dbReference>
<protein>
    <recommendedName>
        <fullName evidence="2">Acyltransferase 3 domain-containing protein</fullName>
    </recommendedName>
</protein>
<dbReference type="AlphaFoldDB" id="A0A8A3PGD4"/>
<dbReference type="Proteomes" id="UP000672032">
    <property type="component" value="Chromosome 4"/>
</dbReference>
<feature type="transmembrane region" description="Helical" evidence="1">
    <location>
        <begin position="417"/>
        <end position="441"/>
    </location>
</feature>
<dbReference type="PANTHER" id="PTHR23028">
    <property type="entry name" value="ACETYLTRANSFERASE"/>
    <property type="match status" value="1"/>
</dbReference>
<feature type="transmembrane region" description="Helical" evidence="1">
    <location>
        <begin position="185"/>
        <end position="204"/>
    </location>
</feature>
<keyword evidence="1" id="KW-1133">Transmembrane helix</keyword>
<name>A0A8A3PGD4_9HELO</name>
<feature type="transmembrane region" description="Helical" evidence="1">
    <location>
        <begin position="331"/>
        <end position="351"/>
    </location>
</feature>
<feature type="transmembrane region" description="Helical" evidence="1">
    <location>
        <begin position="135"/>
        <end position="156"/>
    </location>
</feature>
<evidence type="ECO:0000259" key="2">
    <source>
        <dbReference type="Pfam" id="PF01757"/>
    </source>
</evidence>
<sequence length="505" mass="58156">MLRSLRGLVAGLLPNSNLRLNDQNYELIHPNGIPSPTSPSYPIKDDTLSKLTLSVTRFLFFFIPSPIQRRLQPAHFKPQRLYATSYLDGLRGVASLLVYFCHFTEENAHFMIPSYGLPVDDPVPSSFMQLPFFRVLYSGRPMVHIFFVISGFVLSLKPLKLARVHNYANLQITLSSSVFRRGMRLFLPTTASTFMVMIFIRMRWVGAEGLETLSLQLMDWMDAVWTIGYSWDWDKLWWPKYDVHTWTIPIEMAQSMFLFVTLTGLARCKVWIRLLMFVVIMLYSLKCGRWAAFEFIGGALVAEVGLIQQARAERDSNKEISVSDEEPSGSWKMTAIYGFWTANFIFAMWIAGWPNKNVLQTPGLSRIATYTMEPYWSQKPQEQQAFCWFALGAMQVVFACQQLPLLQKFFTSGPAQYLGNISYALYLMHGPFLDVFAHRWMPYVWWAVGGLEDSGMWSRTFAWFCGILGLSIPIFWAADIFWRAVDIPSVEFAKWLEGKCIVKED</sequence>
<keyword evidence="1" id="KW-0472">Membrane</keyword>
<organism evidence="3 4">
    <name type="scientific">Monilinia vaccinii-corymbosi</name>
    <dbReference type="NCBI Taxonomy" id="61207"/>
    <lineage>
        <taxon>Eukaryota</taxon>
        <taxon>Fungi</taxon>
        <taxon>Dikarya</taxon>
        <taxon>Ascomycota</taxon>
        <taxon>Pezizomycotina</taxon>
        <taxon>Leotiomycetes</taxon>
        <taxon>Helotiales</taxon>
        <taxon>Sclerotiniaceae</taxon>
        <taxon>Monilinia</taxon>
    </lineage>
</organism>
<keyword evidence="1" id="KW-0812">Transmembrane</keyword>
<reference evidence="3" key="1">
    <citation type="submission" date="2020-10" db="EMBL/GenBank/DDBJ databases">
        <title>Genome Sequence of Monilinia vaccinii-corymbosi Sheds Light on Mummy Berry Disease Infection of Blueberry and Mating Type.</title>
        <authorList>
            <person name="Yow A.G."/>
            <person name="Zhang Y."/>
            <person name="Bansal K."/>
            <person name="Eacker S.M."/>
            <person name="Sullivan S."/>
            <person name="Liachko I."/>
            <person name="Cubeta M.A."/>
            <person name="Rollins J.A."/>
            <person name="Ashrafi H."/>
        </authorList>
    </citation>
    <scope>NUCLEOTIDE SEQUENCE</scope>
    <source>
        <strain evidence="3">RL-1</strain>
    </source>
</reference>
<keyword evidence="4" id="KW-1185">Reference proteome</keyword>
<proteinExistence type="predicted"/>
<dbReference type="Pfam" id="PF01757">
    <property type="entry name" value="Acyl_transf_3"/>
    <property type="match status" value="1"/>
</dbReference>
<feature type="transmembrane region" description="Helical" evidence="1">
    <location>
        <begin position="243"/>
        <end position="263"/>
    </location>
</feature>
<dbReference type="PANTHER" id="PTHR23028:SF126">
    <property type="entry name" value="ACYLTRANSFERASE 3 DOMAIN-CONTAINING PROTEIN"/>
    <property type="match status" value="1"/>
</dbReference>
<evidence type="ECO:0000313" key="3">
    <source>
        <dbReference type="EMBL" id="QSZ34119.1"/>
    </source>
</evidence>
<dbReference type="OrthoDB" id="5819582at2759"/>
<accession>A0A8A3PGD4</accession>
<dbReference type="InterPro" id="IPR050879">
    <property type="entry name" value="Acyltransferase_3"/>
</dbReference>
<feature type="transmembrane region" description="Helical" evidence="1">
    <location>
        <begin position="270"/>
        <end position="285"/>
    </location>
</feature>
<evidence type="ECO:0000313" key="4">
    <source>
        <dbReference type="Proteomes" id="UP000672032"/>
    </source>
</evidence>